<name>A0A6B3TUS2_9BACI</name>
<keyword evidence="4" id="KW-1185">Reference proteome</keyword>
<keyword evidence="2" id="KW-0732">Signal</keyword>
<sequence>MNKKQWMIPFSVLALMGAAGCANNTDQSAYNDGHKNSLGPVGYYSNENHPDNNYRIMRDNDGAIPELMDHTIGEEDHFINENRRRNLQDKDENGHPKNPSTPLAKTDKNFFQRDNRFSRSDANYHGHLNKPIGTGSVTKPEYQENITDQIRSRVRRIDNVRSIRSVAYGNTVVISVKLFDNRKEAETKRDIKNAVRTLTSGRPVNVIIDEGTLGRDRNINNEVRQPEP</sequence>
<comment type="caution">
    <text evidence="3">The sequence shown here is derived from an EMBL/GenBank/DDBJ whole genome shotgun (WGS) entry which is preliminary data.</text>
</comment>
<feature type="region of interest" description="Disordered" evidence="1">
    <location>
        <begin position="120"/>
        <end position="140"/>
    </location>
</feature>
<feature type="signal peptide" evidence="2">
    <location>
        <begin position="1"/>
        <end position="21"/>
    </location>
</feature>
<reference evidence="3" key="1">
    <citation type="submission" date="2020-02" db="EMBL/GenBank/DDBJ databases">
        <title>Bacillus sedimentmangrovi sp. nov., isolated from sediment of the mangrove ecosystem.</title>
        <authorList>
            <person name="Liu G."/>
        </authorList>
    </citation>
    <scope>NUCLEOTIDE SEQUENCE [LARGE SCALE GENOMIC DNA]</scope>
    <source>
        <strain evidence="3">SgZ-7</strain>
    </source>
</reference>
<feature type="compositionally biased region" description="Basic and acidic residues" evidence="1">
    <location>
        <begin position="85"/>
        <end position="95"/>
    </location>
</feature>
<evidence type="ECO:0000256" key="1">
    <source>
        <dbReference type="SAM" id="MobiDB-lite"/>
    </source>
</evidence>
<protein>
    <submittedName>
        <fullName evidence="3">Spore cortex protein CoxA</fullName>
    </submittedName>
</protein>
<accession>A0A6B3TUS2</accession>
<evidence type="ECO:0000313" key="4">
    <source>
        <dbReference type="Proteomes" id="UP000481621"/>
    </source>
</evidence>
<feature type="region of interest" description="Disordered" evidence="1">
    <location>
        <begin position="85"/>
        <end position="106"/>
    </location>
</feature>
<organism evidence="3 4">
    <name type="scientific">Neobacillus thermocopriae</name>
    <dbReference type="NCBI Taxonomy" id="1215031"/>
    <lineage>
        <taxon>Bacteria</taxon>
        <taxon>Bacillati</taxon>
        <taxon>Bacillota</taxon>
        <taxon>Bacilli</taxon>
        <taxon>Bacillales</taxon>
        <taxon>Bacillaceae</taxon>
        <taxon>Neobacillus</taxon>
    </lineage>
</organism>
<dbReference type="InterPro" id="IPR019076">
    <property type="entry name" value="Spore_lipoprot_YhcN/YlaJ-like"/>
</dbReference>
<evidence type="ECO:0000256" key="2">
    <source>
        <dbReference type="SAM" id="SignalP"/>
    </source>
</evidence>
<dbReference type="EMBL" id="JAAIUV010000041">
    <property type="protein sequence ID" value="NEX80290.1"/>
    <property type="molecule type" value="Genomic_DNA"/>
</dbReference>
<gene>
    <name evidence="3" type="ORF">G4Z05_15780</name>
</gene>
<dbReference type="RefSeq" id="WP_163252762.1">
    <property type="nucleotide sequence ID" value="NZ_JAAIUV010000041.1"/>
</dbReference>
<dbReference type="Pfam" id="PF09580">
    <property type="entry name" value="Spore_YhcN_YlaJ"/>
    <property type="match status" value="1"/>
</dbReference>
<dbReference type="AlphaFoldDB" id="A0A6B3TUS2"/>
<feature type="chain" id="PRO_5039324115" evidence="2">
    <location>
        <begin position="22"/>
        <end position="228"/>
    </location>
</feature>
<evidence type="ECO:0000313" key="3">
    <source>
        <dbReference type="EMBL" id="NEX80290.1"/>
    </source>
</evidence>
<dbReference type="PROSITE" id="PS51257">
    <property type="entry name" value="PROKAR_LIPOPROTEIN"/>
    <property type="match status" value="1"/>
</dbReference>
<dbReference type="Proteomes" id="UP000481621">
    <property type="component" value="Unassembled WGS sequence"/>
</dbReference>
<proteinExistence type="predicted"/>